<protein>
    <recommendedName>
        <fullName evidence="5">Secreted protein</fullName>
    </recommendedName>
</protein>
<organism evidence="3 4">
    <name type="scientific">Trichoderma longibrachiatum ATCC 18648</name>
    <dbReference type="NCBI Taxonomy" id="983965"/>
    <lineage>
        <taxon>Eukaryota</taxon>
        <taxon>Fungi</taxon>
        <taxon>Dikarya</taxon>
        <taxon>Ascomycota</taxon>
        <taxon>Pezizomycotina</taxon>
        <taxon>Sordariomycetes</taxon>
        <taxon>Hypocreomycetidae</taxon>
        <taxon>Hypocreales</taxon>
        <taxon>Hypocreaceae</taxon>
        <taxon>Trichoderma</taxon>
    </lineage>
</organism>
<dbReference type="AlphaFoldDB" id="A0A2T4CGY9"/>
<feature type="signal peptide" evidence="2">
    <location>
        <begin position="1"/>
        <end position="26"/>
    </location>
</feature>
<evidence type="ECO:0000313" key="4">
    <source>
        <dbReference type="Proteomes" id="UP000240760"/>
    </source>
</evidence>
<keyword evidence="1" id="KW-1133">Transmembrane helix</keyword>
<evidence type="ECO:0008006" key="5">
    <source>
        <dbReference type="Google" id="ProtNLM"/>
    </source>
</evidence>
<reference evidence="3 4" key="1">
    <citation type="submission" date="2016-07" db="EMBL/GenBank/DDBJ databases">
        <title>Multiple horizontal gene transfer events from other fungi enriched the ability of initially mycotrophic Trichoderma (Ascomycota) to feed on dead plant biomass.</title>
        <authorList>
            <consortium name="DOE Joint Genome Institute"/>
            <person name="Aerts A."/>
            <person name="Atanasova L."/>
            <person name="Chenthamara K."/>
            <person name="Zhang J."/>
            <person name="Grujic M."/>
            <person name="Henrissat B."/>
            <person name="Kuo A."/>
            <person name="Salamov A."/>
            <person name="Lipzen A."/>
            <person name="Labutti K."/>
            <person name="Barry K."/>
            <person name="Miao Y."/>
            <person name="Rahimi M.J."/>
            <person name="Shen Q."/>
            <person name="Grigoriev I.V."/>
            <person name="Kubicek C.P."/>
            <person name="Druzhinina I.S."/>
        </authorList>
    </citation>
    <scope>NUCLEOTIDE SEQUENCE [LARGE SCALE GENOMIC DNA]</scope>
    <source>
        <strain evidence="3 4">ATCC 18648</strain>
    </source>
</reference>
<keyword evidence="2" id="KW-0732">Signal</keyword>
<gene>
    <name evidence="3" type="ORF">M440DRAFT_204762</name>
</gene>
<evidence type="ECO:0000256" key="2">
    <source>
        <dbReference type="SAM" id="SignalP"/>
    </source>
</evidence>
<keyword evidence="4" id="KW-1185">Reference proteome</keyword>
<sequence>MYSGPLLGHVLLRFLVASVRVAGVLGTAGPGKATNAYPDRPACSHSALSFFFGGERRSVLPGTTCFPLSGPYSGCLSFSSSFSFSSSSFFSLVFLSVFSVFLCSSSPSFIRPIGVRCR</sequence>
<keyword evidence="1" id="KW-0812">Transmembrane</keyword>
<dbReference type="Proteomes" id="UP000240760">
    <property type="component" value="Unassembled WGS sequence"/>
</dbReference>
<feature type="chain" id="PRO_5015679690" description="Secreted protein" evidence="2">
    <location>
        <begin position="27"/>
        <end position="118"/>
    </location>
</feature>
<accession>A0A2T4CGY9</accession>
<name>A0A2T4CGY9_TRILO</name>
<evidence type="ECO:0000256" key="1">
    <source>
        <dbReference type="SAM" id="Phobius"/>
    </source>
</evidence>
<keyword evidence="1" id="KW-0472">Membrane</keyword>
<evidence type="ECO:0000313" key="3">
    <source>
        <dbReference type="EMBL" id="PTB80829.1"/>
    </source>
</evidence>
<feature type="transmembrane region" description="Helical" evidence="1">
    <location>
        <begin position="89"/>
        <end position="110"/>
    </location>
</feature>
<dbReference type="EMBL" id="KZ679127">
    <property type="protein sequence ID" value="PTB80829.1"/>
    <property type="molecule type" value="Genomic_DNA"/>
</dbReference>
<proteinExistence type="predicted"/>